<dbReference type="InterPro" id="IPR038584">
    <property type="entry name" value="Ribosomal_bL33_sf"/>
</dbReference>
<dbReference type="InterPro" id="IPR011332">
    <property type="entry name" value="Ribosomal_zn-bd"/>
</dbReference>
<protein>
    <submittedName>
        <fullName evidence="4">Ribosomal protein L33, variant</fullName>
    </submittedName>
</protein>
<accession>A0A080ZZC6</accession>
<dbReference type="GO" id="GO:0006412">
    <property type="term" value="P:translation"/>
    <property type="evidence" value="ECO:0007669"/>
    <property type="project" value="InterPro"/>
</dbReference>
<evidence type="ECO:0000256" key="1">
    <source>
        <dbReference type="ARBA" id="ARBA00007596"/>
    </source>
</evidence>
<evidence type="ECO:0000313" key="4">
    <source>
        <dbReference type="EMBL" id="ETO71987.1"/>
    </source>
</evidence>
<dbReference type="InterPro" id="IPR001705">
    <property type="entry name" value="Ribosomal_bL33"/>
</dbReference>
<name>A0A080ZZC6_PHYNI</name>
<gene>
    <name evidence="4" type="ORF">F444_11767</name>
</gene>
<dbReference type="PANTHER" id="PTHR15238:SF1">
    <property type="entry name" value="LARGE RIBOSOMAL SUBUNIT PROTEIN BL33M"/>
    <property type="match status" value="1"/>
</dbReference>
<reference evidence="4 5" key="1">
    <citation type="submission" date="2013-11" db="EMBL/GenBank/DDBJ databases">
        <title>The Genome Sequence of Phytophthora parasitica P1976.</title>
        <authorList>
            <consortium name="The Broad Institute Genomics Platform"/>
            <person name="Russ C."/>
            <person name="Tyler B."/>
            <person name="Panabieres F."/>
            <person name="Shan W."/>
            <person name="Tripathy S."/>
            <person name="Grunwald N."/>
            <person name="Machado M."/>
            <person name="Johnson C.S."/>
            <person name="Walker B."/>
            <person name="Young S."/>
            <person name="Zeng Q."/>
            <person name="Gargeya S."/>
            <person name="Fitzgerald M."/>
            <person name="Haas B."/>
            <person name="Abouelleil A."/>
            <person name="Allen A.W."/>
            <person name="Alvarado L."/>
            <person name="Arachchi H.M."/>
            <person name="Berlin A.M."/>
            <person name="Chapman S.B."/>
            <person name="Gainer-Dewar J."/>
            <person name="Goldberg J."/>
            <person name="Griggs A."/>
            <person name="Gujja S."/>
            <person name="Hansen M."/>
            <person name="Howarth C."/>
            <person name="Imamovic A."/>
            <person name="Ireland A."/>
            <person name="Larimer J."/>
            <person name="McCowan C."/>
            <person name="Murphy C."/>
            <person name="Pearson M."/>
            <person name="Poon T.W."/>
            <person name="Priest M."/>
            <person name="Roberts A."/>
            <person name="Saif S."/>
            <person name="Shea T."/>
            <person name="Sisk P."/>
            <person name="Sykes S."/>
            <person name="Wortman J."/>
            <person name="Nusbaum C."/>
            <person name="Birren B."/>
        </authorList>
    </citation>
    <scope>NUCLEOTIDE SEQUENCE [LARGE SCALE GENOMIC DNA]</scope>
    <source>
        <strain evidence="4 5">P1976</strain>
    </source>
</reference>
<dbReference type="GO" id="GO:0005737">
    <property type="term" value="C:cytoplasm"/>
    <property type="evidence" value="ECO:0007669"/>
    <property type="project" value="UniProtKB-ARBA"/>
</dbReference>
<dbReference type="AlphaFoldDB" id="A0A080ZZC6"/>
<keyword evidence="3" id="KW-0687">Ribonucleoprotein</keyword>
<evidence type="ECO:0000256" key="2">
    <source>
        <dbReference type="ARBA" id="ARBA00022980"/>
    </source>
</evidence>
<comment type="similarity">
    <text evidence="1">Belongs to the bacterial ribosomal protein bL33 family.</text>
</comment>
<proteinExistence type="inferred from homology"/>
<dbReference type="EMBL" id="ANJA01002121">
    <property type="protein sequence ID" value="ETO71987.1"/>
    <property type="molecule type" value="Genomic_DNA"/>
</dbReference>
<sequence>MAKGKAKNVVIKMLSAAGTGFFYTTTKNPRNVTRKLSLRKVLPLITRRREEDFRFY</sequence>
<organism evidence="4 5">
    <name type="scientific">Phytophthora nicotianae P1976</name>
    <dbReference type="NCBI Taxonomy" id="1317066"/>
    <lineage>
        <taxon>Eukaryota</taxon>
        <taxon>Sar</taxon>
        <taxon>Stramenopiles</taxon>
        <taxon>Oomycota</taxon>
        <taxon>Peronosporomycetes</taxon>
        <taxon>Peronosporales</taxon>
        <taxon>Peronosporaceae</taxon>
        <taxon>Phytophthora</taxon>
    </lineage>
</organism>
<evidence type="ECO:0000256" key="3">
    <source>
        <dbReference type="ARBA" id="ARBA00023274"/>
    </source>
</evidence>
<dbReference type="NCBIfam" id="TIGR01023">
    <property type="entry name" value="rpmG_bact"/>
    <property type="match status" value="1"/>
</dbReference>
<dbReference type="Proteomes" id="UP000028582">
    <property type="component" value="Unassembled WGS sequence"/>
</dbReference>
<evidence type="ECO:0000313" key="5">
    <source>
        <dbReference type="Proteomes" id="UP000028582"/>
    </source>
</evidence>
<dbReference type="GO" id="GO:0015934">
    <property type="term" value="C:large ribosomal subunit"/>
    <property type="evidence" value="ECO:0007669"/>
    <property type="project" value="TreeGrafter"/>
</dbReference>
<dbReference type="PANTHER" id="PTHR15238">
    <property type="entry name" value="54S RIBOSOMAL PROTEIN L39, MITOCHONDRIAL"/>
    <property type="match status" value="1"/>
</dbReference>
<dbReference type="GO" id="GO:0003735">
    <property type="term" value="F:structural constituent of ribosome"/>
    <property type="evidence" value="ECO:0007669"/>
    <property type="project" value="InterPro"/>
</dbReference>
<keyword evidence="2 4" id="KW-0689">Ribosomal protein</keyword>
<dbReference type="Gene3D" id="2.20.28.120">
    <property type="entry name" value="Ribosomal protein L33"/>
    <property type="match status" value="1"/>
</dbReference>
<comment type="caution">
    <text evidence="4">The sequence shown here is derived from an EMBL/GenBank/DDBJ whole genome shotgun (WGS) entry which is preliminary data.</text>
</comment>
<dbReference type="SUPFAM" id="SSF57829">
    <property type="entry name" value="Zn-binding ribosomal proteins"/>
    <property type="match status" value="1"/>
</dbReference>